<evidence type="ECO:0000256" key="1">
    <source>
        <dbReference type="SAM" id="Phobius"/>
    </source>
</evidence>
<proteinExistence type="predicted"/>
<evidence type="ECO:0000313" key="2">
    <source>
        <dbReference type="EMBL" id="CAD8804124.1"/>
    </source>
</evidence>
<feature type="transmembrane region" description="Helical" evidence="1">
    <location>
        <begin position="53"/>
        <end position="74"/>
    </location>
</feature>
<keyword evidence="1" id="KW-1133">Transmembrane helix</keyword>
<sequence length="111" mass="12259">MEAQNVSDMEAQNDGVVCKDGWEYETRGMFVKARKGCWVNYCFACYNCHNSMFSAFCVTGIFALFSVNAIWSLFSCNSAFSILSVNSCMSILSSGSFMSIGCSSGYFEICL</sequence>
<organism evidence="2">
    <name type="scientific">Hemiselmis tepida</name>
    <dbReference type="NCBI Taxonomy" id="464990"/>
    <lineage>
        <taxon>Eukaryota</taxon>
        <taxon>Cryptophyceae</taxon>
        <taxon>Cryptomonadales</taxon>
        <taxon>Hemiselmidaceae</taxon>
        <taxon>Hemiselmis</taxon>
    </lineage>
</organism>
<keyword evidence="1" id="KW-0472">Membrane</keyword>
<protein>
    <submittedName>
        <fullName evidence="2">Uncharacterized protein</fullName>
    </submittedName>
</protein>
<gene>
    <name evidence="2" type="ORF">HTEP1355_LOCUS17802</name>
</gene>
<name>A0A7S0W6E9_9CRYP</name>
<dbReference type="AlphaFoldDB" id="A0A7S0W6E9"/>
<accession>A0A7S0W6E9</accession>
<dbReference type="EMBL" id="HBFN01030754">
    <property type="protein sequence ID" value="CAD8804124.1"/>
    <property type="molecule type" value="Transcribed_RNA"/>
</dbReference>
<keyword evidence="1" id="KW-0812">Transmembrane</keyword>
<reference evidence="2" key="1">
    <citation type="submission" date="2021-01" db="EMBL/GenBank/DDBJ databases">
        <authorList>
            <person name="Corre E."/>
            <person name="Pelletier E."/>
            <person name="Niang G."/>
            <person name="Scheremetjew M."/>
            <person name="Finn R."/>
            <person name="Kale V."/>
            <person name="Holt S."/>
            <person name="Cochrane G."/>
            <person name="Meng A."/>
            <person name="Brown T."/>
            <person name="Cohen L."/>
        </authorList>
    </citation>
    <scope>NUCLEOTIDE SEQUENCE</scope>
    <source>
        <strain evidence="2">CCMP443</strain>
    </source>
</reference>